<sequence>MKVVDEYTPEEGHLQLLIEKLELCCTTFDFTVYDPITLEGRKAKTAALREVSAYLFESPVTSITSEETAYAACVHMFAANIFRPLPPPSSALQASSGDHYEPPDSADEEETQDPAWPHLELVYEIFLRFLSLLDIKTLFLKKYIDKTFVLNLLAIFDTEDRRERACAKMILHRIYARLIQLRGFIREQIVVTLQSFVYEAEQFNGIGELLEIFGSIVSGYQTPLKEEHIENLQRVILPLHKPQSISAYHPQLAYCIAQFLEKDTSLLRYIVNGGILKYWPRTQSAKAVMFLNELEEFLEMVTEPDFESVMVPVFKRLAAGYTNCHFQLAERSLIVTYNATIFSMASHHADQLLPIVLPALKAAQQHWHIGIQDHAETILEKWKGVDPDLFERCMHELAHDKEMEIKRIKDRNNLWTKIEEFAAKHSELMLNSHAETNATGDIAAHDSVREAASELLNGGTLNYTIPTRYGRRQLVLSLSLPLSLSLSNPHPLII</sequence>
<dbReference type="Proteomes" id="UP000274429">
    <property type="component" value="Unassembled WGS sequence"/>
</dbReference>
<dbReference type="PANTHER" id="PTHR10257">
    <property type="entry name" value="SERINE/THREONINE PROTEIN PHOSPHATASE 2A PP2A REGULATORY SUBUNIT B"/>
    <property type="match status" value="1"/>
</dbReference>
<comment type="similarity">
    <text evidence="1">Belongs to the phosphatase 2A regulatory subunit B56 family.</text>
</comment>
<dbReference type="STRING" id="6205.A0A158RD71"/>
<keyword evidence="4" id="KW-1185">Reference proteome</keyword>
<dbReference type="GO" id="GO:0000159">
    <property type="term" value="C:protein phosphatase type 2A complex"/>
    <property type="evidence" value="ECO:0007669"/>
    <property type="project" value="InterPro"/>
</dbReference>
<evidence type="ECO:0000256" key="1">
    <source>
        <dbReference type="ARBA" id="ARBA00009745"/>
    </source>
</evidence>
<dbReference type="SUPFAM" id="SSF48371">
    <property type="entry name" value="ARM repeat"/>
    <property type="match status" value="1"/>
</dbReference>
<evidence type="ECO:0000313" key="4">
    <source>
        <dbReference type="Proteomes" id="UP000274429"/>
    </source>
</evidence>
<dbReference type="GO" id="GO:0019888">
    <property type="term" value="F:protein phosphatase regulator activity"/>
    <property type="evidence" value="ECO:0007669"/>
    <property type="project" value="InterPro"/>
</dbReference>
<dbReference type="FunFam" id="1.25.10.10:FF:000331">
    <property type="entry name" value="Phosphoprotein phosphatase, putative"/>
    <property type="match status" value="1"/>
</dbReference>
<dbReference type="EMBL" id="UYWX01000001">
    <property type="protein sequence ID" value="VDM15561.1"/>
    <property type="molecule type" value="Genomic_DNA"/>
</dbReference>
<dbReference type="InterPro" id="IPR016024">
    <property type="entry name" value="ARM-type_fold"/>
</dbReference>
<organism evidence="5">
    <name type="scientific">Hydatigena taeniaeformis</name>
    <name type="common">Feline tapeworm</name>
    <name type="synonym">Taenia taeniaeformis</name>
    <dbReference type="NCBI Taxonomy" id="6205"/>
    <lineage>
        <taxon>Eukaryota</taxon>
        <taxon>Metazoa</taxon>
        <taxon>Spiralia</taxon>
        <taxon>Lophotrochozoa</taxon>
        <taxon>Platyhelminthes</taxon>
        <taxon>Cestoda</taxon>
        <taxon>Eucestoda</taxon>
        <taxon>Cyclophyllidea</taxon>
        <taxon>Taeniidae</taxon>
        <taxon>Hydatigera</taxon>
    </lineage>
</organism>
<feature type="region of interest" description="Disordered" evidence="2">
    <location>
        <begin position="89"/>
        <end position="111"/>
    </location>
</feature>
<evidence type="ECO:0000256" key="2">
    <source>
        <dbReference type="SAM" id="MobiDB-lite"/>
    </source>
</evidence>
<accession>A0A158RD71</accession>
<dbReference type="GO" id="GO:0007165">
    <property type="term" value="P:signal transduction"/>
    <property type="evidence" value="ECO:0007669"/>
    <property type="project" value="InterPro"/>
</dbReference>
<evidence type="ECO:0000313" key="3">
    <source>
        <dbReference type="EMBL" id="VDM15561.1"/>
    </source>
</evidence>
<reference evidence="3 4" key="2">
    <citation type="submission" date="2018-11" db="EMBL/GenBank/DDBJ databases">
        <authorList>
            <consortium name="Pathogen Informatics"/>
        </authorList>
    </citation>
    <scope>NUCLEOTIDE SEQUENCE [LARGE SCALE GENOMIC DNA]</scope>
</reference>
<dbReference type="OrthoDB" id="6239597at2759"/>
<dbReference type="Gene3D" id="1.25.10.10">
    <property type="entry name" value="Leucine-rich Repeat Variant"/>
    <property type="match status" value="1"/>
</dbReference>
<reference evidence="5" key="1">
    <citation type="submission" date="2016-04" db="UniProtKB">
        <authorList>
            <consortium name="WormBaseParasite"/>
        </authorList>
    </citation>
    <scope>IDENTIFICATION</scope>
</reference>
<dbReference type="InterPro" id="IPR002554">
    <property type="entry name" value="PP2A_B56"/>
</dbReference>
<dbReference type="Pfam" id="PF01603">
    <property type="entry name" value="B56"/>
    <property type="match status" value="1"/>
</dbReference>
<evidence type="ECO:0000313" key="5">
    <source>
        <dbReference type="WBParaSite" id="TTAC_0000000601-mRNA-1"/>
    </source>
</evidence>
<dbReference type="WBParaSite" id="TTAC_0000000601-mRNA-1">
    <property type="protein sequence ID" value="TTAC_0000000601-mRNA-1"/>
    <property type="gene ID" value="TTAC_0000000601"/>
</dbReference>
<gene>
    <name evidence="3" type="ORF">TTAC_LOCUS7</name>
</gene>
<dbReference type="AlphaFoldDB" id="A0A158RD71"/>
<name>A0A158RD71_HYDTA</name>
<dbReference type="PANTHER" id="PTHR10257:SF3">
    <property type="entry name" value="SERINE_THREONINE-PROTEIN PHOSPHATASE 2A 56 KDA REGULATORY SUBUNIT GAMMA ISOFORM"/>
    <property type="match status" value="1"/>
</dbReference>
<protein>
    <submittedName>
        <fullName evidence="5">Serine/threonine protein phosphatase 2A regulatory subunit</fullName>
    </submittedName>
</protein>
<proteinExistence type="inferred from homology"/>
<dbReference type="InterPro" id="IPR011989">
    <property type="entry name" value="ARM-like"/>
</dbReference>